<reference evidence="1" key="2">
    <citation type="journal article" date="2022" name="New Phytol.">
        <title>Evolutionary transition to the ectomycorrhizal habit in the genomes of a hyperdiverse lineage of mushroom-forming fungi.</title>
        <authorList>
            <person name="Looney B."/>
            <person name="Miyauchi S."/>
            <person name="Morin E."/>
            <person name="Drula E."/>
            <person name="Courty P.E."/>
            <person name="Kohler A."/>
            <person name="Kuo A."/>
            <person name="LaButti K."/>
            <person name="Pangilinan J."/>
            <person name="Lipzen A."/>
            <person name="Riley R."/>
            <person name="Andreopoulos W."/>
            <person name="He G."/>
            <person name="Johnson J."/>
            <person name="Nolan M."/>
            <person name="Tritt A."/>
            <person name="Barry K.W."/>
            <person name="Grigoriev I.V."/>
            <person name="Nagy L.G."/>
            <person name="Hibbett D."/>
            <person name="Henrissat B."/>
            <person name="Matheny P.B."/>
            <person name="Labbe J."/>
            <person name="Martin F.M."/>
        </authorList>
    </citation>
    <scope>NUCLEOTIDE SEQUENCE</scope>
    <source>
        <strain evidence="1">FP105234-sp</strain>
    </source>
</reference>
<proteinExistence type="predicted"/>
<reference evidence="1" key="1">
    <citation type="submission" date="2021-02" db="EMBL/GenBank/DDBJ databases">
        <authorList>
            <consortium name="DOE Joint Genome Institute"/>
            <person name="Ahrendt S."/>
            <person name="Looney B.P."/>
            <person name="Miyauchi S."/>
            <person name="Morin E."/>
            <person name="Drula E."/>
            <person name="Courty P.E."/>
            <person name="Chicoki N."/>
            <person name="Fauchery L."/>
            <person name="Kohler A."/>
            <person name="Kuo A."/>
            <person name="Labutti K."/>
            <person name="Pangilinan J."/>
            <person name="Lipzen A."/>
            <person name="Riley R."/>
            <person name="Andreopoulos W."/>
            <person name="He G."/>
            <person name="Johnson J."/>
            <person name="Barry K.W."/>
            <person name="Grigoriev I.V."/>
            <person name="Nagy L."/>
            <person name="Hibbett D."/>
            <person name="Henrissat B."/>
            <person name="Matheny P.B."/>
            <person name="Labbe J."/>
            <person name="Martin F."/>
        </authorList>
    </citation>
    <scope>NUCLEOTIDE SEQUENCE</scope>
    <source>
        <strain evidence="1">FP105234-sp</strain>
    </source>
</reference>
<accession>A0ACB8RT76</accession>
<evidence type="ECO:0000313" key="2">
    <source>
        <dbReference type="Proteomes" id="UP000814033"/>
    </source>
</evidence>
<keyword evidence="2" id="KW-1185">Reference proteome</keyword>
<comment type="caution">
    <text evidence="1">The sequence shown here is derived from an EMBL/GenBank/DDBJ whole genome shotgun (WGS) entry which is preliminary data.</text>
</comment>
<dbReference type="Proteomes" id="UP000814033">
    <property type="component" value="Unassembled WGS sequence"/>
</dbReference>
<dbReference type="EMBL" id="MU275907">
    <property type="protein sequence ID" value="KAI0047308.1"/>
    <property type="molecule type" value="Genomic_DNA"/>
</dbReference>
<gene>
    <name evidence="1" type="ORF">FA95DRAFT_1267805</name>
</gene>
<evidence type="ECO:0000313" key="1">
    <source>
        <dbReference type="EMBL" id="KAI0047308.1"/>
    </source>
</evidence>
<protein>
    <submittedName>
        <fullName evidence="1">Uncharacterized protein</fullName>
    </submittedName>
</protein>
<name>A0ACB8RT76_9AGAM</name>
<organism evidence="1 2">
    <name type="scientific">Auriscalpium vulgare</name>
    <dbReference type="NCBI Taxonomy" id="40419"/>
    <lineage>
        <taxon>Eukaryota</taxon>
        <taxon>Fungi</taxon>
        <taxon>Dikarya</taxon>
        <taxon>Basidiomycota</taxon>
        <taxon>Agaricomycotina</taxon>
        <taxon>Agaricomycetes</taxon>
        <taxon>Russulales</taxon>
        <taxon>Auriscalpiaceae</taxon>
        <taxon>Auriscalpium</taxon>
    </lineage>
</organism>
<sequence length="220" mass="22013">MGDESVSISSTPTSSPGWAAVVAATSCIVAAVVAIRIRVAGVCRNVAIVVATAWSTSIRDPSTSPFVLVSKPASASISSTAFPANPGGVSLSTDSAVGLDAATVKVGLGGRAALAPTGTKLAISAFNVSAALRLAIRIAARLATTSRFDPASACVAAVPLRTASSSLTPPRPMESALAAKLVDRRLAIGSAVNCKLAEGPDVATPKVLVSTLRRLALFCC</sequence>